<comment type="caution">
    <text evidence="1">The sequence shown here is derived from an EMBL/GenBank/DDBJ whole genome shotgun (WGS) entry which is preliminary data.</text>
</comment>
<dbReference type="EMBL" id="SNXY01000006">
    <property type="protein sequence ID" value="TDP86512.1"/>
    <property type="molecule type" value="Genomic_DNA"/>
</dbReference>
<organism evidence="1 2">
    <name type="scientific">Oharaeibacter diazotrophicus</name>
    <dbReference type="NCBI Taxonomy" id="1920512"/>
    <lineage>
        <taxon>Bacteria</taxon>
        <taxon>Pseudomonadati</taxon>
        <taxon>Pseudomonadota</taxon>
        <taxon>Alphaproteobacteria</taxon>
        <taxon>Hyphomicrobiales</taxon>
        <taxon>Pleomorphomonadaceae</taxon>
        <taxon>Oharaeibacter</taxon>
    </lineage>
</organism>
<name>A0A4R6RJD1_9HYPH</name>
<sequence>MPGMMSRPENLVEAIHGGLDGGALFESVVETLAA</sequence>
<keyword evidence="2" id="KW-1185">Reference proteome</keyword>
<gene>
    <name evidence="1" type="ORF">EDD54_0389</name>
</gene>
<dbReference type="Proteomes" id="UP000294547">
    <property type="component" value="Unassembled WGS sequence"/>
</dbReference>
<reference evidence="1 2" key="1">
    <citation type="submission" date="2019-03" db="EMBL/GenBank/DDBJ databases">
        <title>Genomic Encyclopedia of Type Strains, Phase IV (KMG-IV): sequencing the most valuable type-strain genomes for metagenomic binning, comparative biology and taxonomic classification.</title>
        <authorList>
            <person name="Goeker M."/>
        </authorList>
    </citation>
    <scope>NUCLEOTIDE SEQUENCE [LARGE SCALE GENOMIC DNA]</scope>
    <source>
        <strain evidence="1 2">DSM 102969</strain>
    </source>
</reference>
<accession>A0A4R6RJD1</accession>
<protein>
    <submittedName>
        <fullName evidence="1">Uncharacterized protein</fullName>
    </submittedName>
</protein>
<evidence type="ECO:0000313" key="1">
    <source>
        <dbReference type="EMBL" id="TDP86512.1"/>
    </source>
</evidence>
<evidence type="ECO:0000313" key="2">
    <source>
        <dbReference type="Proteomes" id="UP000294547"/>
    </source>
</evidence>
<proteinExistence type="predicted"/>
<dbReference type="AlphaFoldDB" id="A0A4R6RJD1"/>